<accession>A0A8C6H0E2</accession>
<dbReference type="Pfam" id="PF00079">
    <property type="entry name" value="Serpin"/>
    <property type="match status" value="1"/>
</dbReference>
<feature type="chain" id="PRO_5034116561" evidence="6">
    <location>
        <begin position="20"/>
        <end position="444"/>
    </location>
</feature>
<protein>
    <submittedName>
        <fullName evidence="8">Serine (or cysteine) peptidase inhibitor, clade A, member 3M</fullName>
    </submittedName>
</protein>
<feature type="compositionally biased region" description="Basic residues" evidence="5">
    <location>
        <begin position="22"/>
        <end position="31"/>
    </location>
</feature>
<keyword evidence="2" id="KW-0646">Protease inhibitor</keyword>
<feature type="signal peptide" evidence="6">
    <location>
        <begin position="1"/>
        <end position="19"/>
    </location>
</feature>
<dbReference type="FunFam" id="2.30.39.10:FF:000002">
    <property type="entry name" value="Serpin family D member 1"/>
    <property type="match status" value="1"/>
</dbReference>
<dbReference type="Gene3D" id="3.30.497.10">
    <property type="entry name" value="Antithrombin, subunit I, domain 2"/>
    <property type="match status" value="1"/>
</dbReference>
<reference evidence="8" key="1">
    <citation type="submission" date="2025-08" db="UniProtKB">
        <authorList>
            <consortium name="Ensembl"/>
        </authorList>
    </citation>
    <scope>IDENTIFICATION</scope>
</reference>
<dbReference type="Proteomes" id="UP000694415">
    <property type="component" value="Unplaced"/>
</dbReference>
<evidence type="ECO:0000256" key="4">
    <source>
        <dbReference type="RuleBase" id="RU000411"/>
    </source>
</evidence>
<dbReference type="PANTHER" id="PTHR11461:SF195">
    <property type="entry name" value="SERINE PROTEASE INHIBITOR A3A-RELATED"/>
    <property type="match status" value="1"/>
</dbReference>
<keyword evidence="6" id="KW-0732">Signal</keyword>
<dbReference type="Ensembl" id="ENSMSIT00000017414.1">
    <property type="protein sequence ID" value="ENSMSIP00000013710.1"/>
    <property type="gene ID" value="ENSMSIG00000011868.1"/>
</dbReference>
<evidence type="ECO:0000259" key="7">
    <source>
        <dbReference type="SMART" id="SM00093"/>
    </source>
</evidence>
<dbReference type="Gene3D" id="2.30.39.10">
    <property type="entry name" value="Alpha-1-antitrypsin, domain 1"/>
    <property type="match status" value="1"/>
</dbReference>
<evidence type="ECO:0000256" key="3">
    <source>
        <dbReference type="ARBA" id="ARBA00022900"/>
    </source>
</evidence>
<dbReference type="GeneTree" id="ENSGT00940000154392"/>
<proteinExistence type="inferred from homology"/>
<sequence length="444" mass="49371">MRFFPILCLVLFISHGVASRRHSHSKEKKKAKESSVGAVGPPSSKDFAFRLYRALASESPGQNVFFSPLSVSMSLGMLSLGAGLKTKTQILDGLGLSLQQGQEDKLHKGSQQLLQRFRQPSDGLQLSLGSALFKDPAVHIRDDFLSAMKTLYMSDTFSTNFGNPEIAKKQINNYVAKQTKGKIVDLIKDLDSTHVMIVVNYIFFKGKWKISFDPQDTFESEFYLDEKRSVKVPMMKMKLLTARHFRDEELSCSVLELKYTGNASALLILPDQGRMQQVEASLQPETLRKWRKTLFPSQIEELNLPKFSIASDYRLEEDVLPEMGIKEVFTEQADLSGITETKKLSVSQVVHKAVLDVAETGTEAAVTTGFIFGFRSRRLQAMTVQFNRPFLMVISHTGFATQCPLQGPLSLPTSGTVGAQTPAAAWGWGSDQLLSSWHSTSASL</sequence>
<evidence type="ECO:0000313" key="9">
    <source>
        <dbReference type="Proteomes" id="UP000694415"/>
    </source>
</evidence>
<comment type="similarity">
    <text evidence="1 4">Belongs to the serpin family.</text>
</comment>
<reference evidence="8" key="2">
    <citation type="submission" date="2025-09" db="UniProtKB">
        <authorList>
            <consortium name="Ensembl"/>
        </authorList>
    </citation>
    <scope>IDENTIFICATION</scope>
</reference>
<dbReference type="SUPFAM" id="SSF56574">
    <property type="entry name" value="Serpins"/>
    <property type="match status" value="1"/>
</dbReference>
<keyword evidence="9" id="KW-1185">Reference proteome</keyword>
<evidence type="ECO:0000256" key="6">
    <source>
        <dbReference type="SAM" id="SignalP"/>
    </source>
</evidence>
<name>A0A8C6H0E2_MUSSI</name>
<dbReference type="InterPro" id="IPR042178">
    <property type="entry name" value="Serpin_sf_1"/>
</dbReference>
<evidence type="ECO:0000256" key="2">
    <source>
        <dbReference type="ARBA" id="ARBA00022690"/>
    </source>
</evidence>
<evidence type="ECO:0000256" key="1">
    <source>
        <dbReference type="ARBA" id="ARBA00009500"/>
    </source>
</evidence>
<dbReference type="GO" id="GO:0005615">
    <property type="term" value="C:extracellular space"/>
    <property type="evidence" value="ECO:0007669"/>
    <property type="project" value="InterPro"/>
</dbReference>
<organism evidence="8 9">
    <name type="scientific">Mus spicilegus</name>
    <name type="common">Mound-building mouse</name>
    <dbReference type="NCBI Taxonomy" id="10103"/>
    <lineage>
        <taxon>Eukaryota</taxon>
        <taxon>Metazoa</taxon>
        <taxon>Chordata</taxon>
        <taxon>Craniata</taxon>
        <taxon>Vertebrata</taxon>
        <taxon>Euteleostomi</taxon>
        <taxon>Mammalia</taxon>
        <taxon>Eutheria</taxon>
        <taxon>Euarchontoglires</taxon>
        <taxon>Glires</taxon>
        <taxon>Rodentia</taxon>
        <taxon>Myomorpha</taxon>
        <taxon>Muroidea</taxon>
        <taxon>Muridae</taxon>
        <taxon>Murinae</taxon>
        <taxon>Mus</taxon>
        <taxon>Mus</taxon>
    </lineage>
</organism>
<dbReference type="PANTHER" id="PTHR11461">
    <property type="entry name" value="SERINE PROTEASE INHIBITOR, SERPIN"/>
    <property type="match status" value="1"/>
</dbReference>
<dbReference type="SMART" id="SM00093">
    <property type="entry name" value="SERPIN"/>
    <property type="match status" value="1"/>
</dbReference>
<feature type="domain" description="Serpin" evidence="7">
    <location>
        <begin position="49"/>
        <end position="412"/>
    </location>
</feature>
<dbReference type="InterPro" id="IPR023796">
    <property type="entry name" value="Serpin_dom"/>
</dbReference>
<feature type="region of interest" description="Disordered" evidence="5">
    <location>
        <begin position="22"/>
        <end position="41"/>
    </location>
</feature>
<dbReference type="InterPro" id="IPR000215">
    <property type="entry name" value="Serpin_fam"/>
</dbReference>
<dbReference type="GO" id="GO:0004867">
    <property type="term" value="F:serine-type endopeptidase inhibitor activity"/>
    <property type="evidence" value="ECO:0007669"/>
    <property type="project" value="UniProtKB-KW"/>
</dbReference>
<dbReference type="FunFam" id="3.30.497.10:FF:000001">
    <property type="entry name" value="Serine protease inhibitor"/>
    <property type="match status" value="1"/>
</dbReference>
<evidence type="ECO:0000313" key="8">
    <source>
        <dbReference type="Ensembl" id="ENSMSIP00000013710.1"/>
    </source>
</evidence>
<dbReference type="AlphaFoldDB" id="A0A8C6H0E2"/>
<keyword evidence="3" id="KW-0722">Serine protease inhibitor</keyword>
<evidence type="ECO:0000256" key="5">
    <source>
        <dbReference type="SAM" id="MobiDB-lite"/>
    </source>
</evidence>
<dbReference type="InterPro" id="IPR042185">
    <property type="entry name" value="Serpin_sf_2"/>
</dbReference>
<dbReference type="InterPro" id="IPR036186">
    <property type="entry name" value="Serpin_sf"/>
</dbReference>